<feature type="region of interest" description="Disordered" evidence="6">
    <location>
        <begin position="1"/>
        <end position="21"/>
    </location>
</feature>
<feature type="region of interest" description="Disordered" evidence="6">
    <location>
        <begin position="80"/>
        <end position="121"/>
    </location>
</feature>
<name>A0A672YNI6_9TELE</name>
<sequence>MKPQVIGTKKARSQSKPDRVQASLQEELTAAIHGAFEVAVEIAVREVTKLVGLATGDMYEEMRRENESLKQRLQRAESLLDSSRLEEGEIRGSPTTQPVIRDHLNPPASMADTGDAPPAVQPLEVTDHHQETPADPFDRGLGVDSASDSEELISVCLQESFDREHNENTSSHSFRNTDVSEESSSSCMVKVENINQRRQTAAIQDHKFPPLSNSKSASEHVKVKEEKPEDMINGSTCLLDSIKVEDLSSECISAVQTEMLQEWRPEVPDFQSQDQNIPRSCISLTQGHPPNMTTGILPPIDPPSLPSDFPSILQLEEPAPIQEAPPQAYGVHIRSNRSLGHSFSNLHACKFCGQTFHVPSLLRRHYGQCQQKLQQRFQQPVPGSKRTKLQLFPPGCSPFRCTECNREFNRMENLKTHLRIHTGERPYTCSVCSKCFRHSGALTRHFRIHTGEKPYVCGHCGKSFRNCGGLKFHQRSHSKQLM</sequence>
<dbReference type="PANTHER" id="PTHR16515">
    <property type="entry name" value="PR DOMAIN ZINC FINGER PROTEIN"/>
    <property type="match status" value="1"/>
</dbReference>
<evidence type="ECO:0000256" key="5">
    <source>
        <dbReference type="PROSITE-ProRule" id="PRU00042"/>
    </source>
</evidence>
<evidence type="ECO:0000256" key="2">
    <source>
        <dbReference type="ARBA" id="ARBA00022737"/>
    </source>
</evidence>
<keyword evidence="2" id="KW-0677">Repeat</keyword>
<dbReference type="InterPro" id="IPR013087">
    <property type="entry name" value="Znf_C2H2_type"/>
</dbReference>
<feature type="domain" description="C2H2-type" evidence="7">
    <location>
        <begin position="399"/>
        <end position="426"/>
    </location>
</feature>
<dbReference type="FunCoup" id="A0A672YNI6">
    <property type="interactions" value="1"/>
</dbReference>
<feature type="domain" description="C2H2-type" evidence="7">
    <location>
        <begin position="455"/>
        <end position="482"/>
    </location>
</feature>
<keyword evidence="4" id="KW-0862">Zinc</keyword>
<accession>A0A672YNI6</accession>
<evidence type="ECO:0000256" key="6">
    <source>
        <dbReference type="SAM" id="MobiDB-lite"/>
    </source>
</evidence>
<dbReference type="SMART" id="SM00355">
    <property type="entry name" value="ZnF_C2H2"/>
    <property type="match status" value="4"/>
</dbReference>
<dbReference type="SUPFAM" id="SSF57667">
    <property type="entry name" value="beta-beta-alpha zinc fingers"/>
    <property type="match status" value="2"/>
</dbReference>
<feature type="domain" description="C2H2-type" evidence="7">
    <location>
        <begin position="427"/>
        <end position="454"/>
    </location>
</feature>
<dbReference type="InParanoid" id="A0A672YNI6"/>
<dbReference type="OrthoDB" id="3437960at2759"/>
<dbReference type="Ensembl" id="ENSSORT00005006401.1">
    <property type="protein sequence ID" value="ENSSORP00005006149.1"/>
    <property type="gene ID" value="ENSSORG00005003654.1"/>
</dbReference>
<organism evidence="8 9">
    <name type="scientific">Sphaeramia orbicularis</name>
    <name type="common">orbiculate cardinalfish</name>
    <dbReference type="NCBI Taxonomy" id="375764"/>
    <lineage>
        <taxon>Eukaryota</taxon>
        <taxon>Metazoa</taxon>
        <taxon>Chordata</taxon>
        <taxon>Craniata</taxon>
        <taxon>Vertebrata</taxon>
        <taxon>Euteleostomi</taxon>
        <taxon>Actinopterygii</taxon>
        <taxon>Neopterygii</taxon>
        <taxon>Teleostei</taxon>
        <taxon>Neoteleostei</taxon>
        <taxon>Acanthomorphata</taxon>
        <taxon>Gobiaria</taxon>
        <taxon>Kurtiformes</taxon>
        <taxon>Apogonoidei</taxon>
        <taxon>Apogonidae</taxon>
        <taxon>Apogoninae</taxon>
        <taxon>Sphaeramia</taxon>
    </lineage>
</organism>
<dbReference type="InterPro" id="IPR050331">
    <property type="entry name" value="Zinc_finger"/>
</dbReference>
<dbReference type="InterPro" id="IPR036236">
    <property type="entry name" value="Znf_C2H2_sf"/>
</dbReference>
<dbReference type="PROSITE" id="PS00028">
    <property type="entry name" value="ZINC_FINGER_C2H2_1"/>
    <property type="match status" value="3"/>
</dbReference>
<dbReference type="GO" id="GO:0010468">
    <property type="term" value="P:regulation of gene expression"/>
    <property type="evidence" value="ECO:0007669"/>
    <property type="project" value="TreeGrafter"/>
</dbReference>
<evidence type="ECO:0000313" key="8">
    <source>
        <dbReference type="Ensembl" id="ENSSORP00005006149.1"/>
    </source>
</evidence>
<dbReference type="AlphaFoldDB" id="A0A672YNI6"/>
<feature type="region of interest" description="Disordered" evidence="6">
    <location>
        <begin position="207"/>
        <end position="228"/>
    </location>
</feature>
<reference evidence="8" key="3">
    <citation type="submission" date="2025-09" db="UniProtKB">
        <authorList>
            <consortium name="Ensembl"/>
        </authorList>
    </citation>
    <scope>IDENTIFICATION</scope>
</reference>
<evidence type="ECO:0000256" key="1">
    <source>
        <dbReference type="ARBA" id="ARBA00022723"/>
    </source>
</evidence>
<dbReference type="Gene3D" id="3.30.160.60">
    <property type="entry name" value="Classic Zinc Finger"/>
    <property type="match status" value="3"/>
</dbReference>
<dbReference type="Pfam" id="PF00096">
    <property type="entry name" value="zf-C2H2"/>
    <property type="match status" value="3"/>
</dbReference>
<keyword evidence="3 5" id="KW-0863">Zinc-finger</keyword>
<protein>
    <submittedName>
        <fullName evidence="8">Gastrula zinc finger protein 5-1-like</fullName>
    </submittedName>
</protein>
<proteinExistence type="predicted"/>
<dbReference type="GO" id="GO:0008270">
    <property type="term" value="F:zinc ion binding"/>
    <property type="evidence" value="ECO:0007669"/>
    <property type="project" value="UniProtKB-KW"/>
</dbReference>
<evidence type="ECO:0000256" key="3">
    <source>
        <dbReference type="ARBA" id="ARBA00022771"/>
    </source>
</evidence>
<reference evidence="8" key="2">
    <citation type="submission" date="2025-08" db="UniProtKB">
        <authorList>
            <consortium name="Ensembl"/>
        </authorList>
    </citation>
    <scope>IDENTIFICATION</scope>
</reference>
<evidence type="ECO:0000259" key="7">
    <source>
        <dbReference type="PROSITE" id="PS50157"/>
    </source>
</evidence>
<evidence type="ECO:0000313" key="9">
    <source>
        <dbReference type="Proteomes" id="UP000472271"/>
    </source>
</evidence>
<reference evidence="8" key="1">
    <citation type="submission" date="2019-06" db="EMBL/GenBank/DDBJ databases">
        <authorList>
            <consortium name="Wellcome Sanger Institute Data Sharing"/>
        </authorList>
    </citation>
    <scope>NUCLEOTIDE SEQUENCE [LARGE SCALE GENOMIC DNA]</scope>
</reference>
<dbReference type="FunFam" id="3.30.160.60:FF:000624">
    <property type="entry name" value="zinc finger protein 697"/>
    <property type="match status" value="1"/>
</dbReference>
<dbReference type="GO" id="GO:0005634">
    <property type="term" value="C:nucleus"/>
    <property type="evidence" value="ECO:0007669"/>
    <property type="project" value="TreeGrafter"/>
</dbReference>
<dbReference type="PANTHER" id="PTHR16515:SF58">
    <property type="entry name" value="ZINC FINGER PROTEIN 22"/>
    <property type="match status" value="1"/>
</dbReference>
<feature type="compositionally biased region" description="Basic and acidic residues" evidence="6">
    <location>
        <begin position="217"/>
        <end position="228"/>
    </location>
</feature>
<dbReference type="PROSITE" id="PS50157">
    <property type="entry name" value="ZINC_FINGER_C2H2_2"/>
    <property type="match status" value="3"/>
</dbReference>
<keyword evidence="9" id="KW-1185">Reference proteome</keyword>
<gene>
    <name evidence="8" type="primary">si:ch211-284e13.5</name>
</gene>
<dbReference type="Proteomes" id="UP000472271">
    <property type="component" value="Chromosome 1"/>
</dbReference>
<dbReference type="FunFam" id="3.30.160.60:FF:000358">
    <property type="entry name" value="zinc finger protein 24"/>
    <property type="match status" value="1"/>
</dbReference>
<dbReference type="FunFam" id="3.30.160.60:FF:000182">
    <property type="entry name" value="zinc finger protein 366"/>
    <property type="match status" value="1"/>
</dbReference>
<evidence type="ECO:0000256" key="4">
    <source>
        <dbReference type="ARBA" id="ARBA00022833"/>
    </source>
</evidence>
<keyword evidence="1" id="KW-0479">Metal-binding</keyword>